<dbReference type="CDD" id="cd19998">
    <property type="entry name" value="PBP1_ABC_sugar_binding-like"/>
    <property type="match status" value="1"/>
</dbReference>
<sequence length="372" mass="39181">MKPFARLAAAFLAGAALLTGGATAQAKPFKVYLSMSYIGNDWQAEAENMVRAMAASSALKDKVKLDVQVSGPNAQRQIQQINAMVQAGAQAIVVYPISPTALNPVIRAACARHVVVIAYDAQVTEPCAYNVHIDQTEAGRVTAQWLADKLQGKGNIVLMDGVPGTSVDTGRTAAAKAVFAKYPGIHIVAEGVGMWSQAVARTELSKVIATHPWSGIDGLWMQVGCLTATSMEKESGIADNALKPCAGEGSNGHRTQMLAADTTVQGAQGDYRPMGLPSISYASPPYSGGLALKLAVQALEGKTLPHNIILPLPLVKNETVKLCTTGTWNDMSQGCNVFQPALISNPGWFAAIYSQDTLELGLQAALHGTPEN</sequence>
<comment type="caution">
    <text evidence="6">The sequence shown here is derived from an EMBL/GenBank/DDBJ whole genome shotgun (WGS) entry which is preliminary data.</text>
</comment>
<organism evidence="6 7">
    <name type="scientific">Acidisoma cellulosilyticum</name>
    <dbReference type="NCBI Taxonomy" id="2802395"/>
    <lineage>
        <taxon>Bacteria</taxon>
        <taxon>Pseudomonadati</taxon>
        <taxon>Pseudomonadota</taxon>
        <taxon>Alphaproteobacteria</taxon>
        <taxon>Acetobacterales</taxon>
        <taxon>Acidocellaceae</taxon>
        <taxon>Acidisoma</taxon>
    </lineage>
</organism>
<comment type="subcellular location">
    <subcellularLocation>
        <location evidence="1">Cell envelope</location>
    </subcellularLocation>
</comment>
<evidence type="ECO:0000259" key="5">
    <source>
        <dbReference type="Pfam" id="PF13407"/>
    </source>
</evidence>
<dbReference type="PANTHER" id="PTHR46847:SF3">
    <property type="entry name" value="GALACTOFURANOSE-BINDING PROTEIN YTFQ"/>
    <property type="match status" value="1"/>
</dbReference>
<dbReference type="InterPro" id="IPR028082">
    <property type="entry name" value="Peripla_BP_I"/>
</dbReference>
<dbReference type="Gene3D" id="3.40.50.2300">
    <property type="match status" value="2"/>
</dbReference>
<dbReference type="PANTHER" id="PTHR46847">
    <property type="entry name" value="D-ALLOSE-BINDING PERIPLASMIC PROTEIN-RELATED"/>
    <property type="match status" value="1"/>
</dbReference>
<feature type="signal peptide" evidence="4">
    <location>
        <begin position="1"/>
        <end position="24"/>
    </location>
</feature>
<gene>
    <name evidence="6" type="ORF">ACELLULO517_26695</name>
</gene>
<dbReference type="SUPFAM" id="SSF53822">
    <property type="entry name" value="Periplasmic binding protein-like I"/>
    <property type="match status" value="1"/>
</dbReference>
<evidence type="ECO:0000313" key="6">
    <source>
        <dbReference type="EMBL" id="MCB8883864.1"/>
    </source>
</evidence>
<evidence type="ECO:0000256" key="1">
    <source>
        <dbReference type="ARBA" id="ARBA00004196"/>
    </source>
</evidence>
<dbReference type="GO" id="GO:0030246">
    <property type="term" value="F:carbohydrate binding"/>
    <property type="evidence" value="ECO:0007669"/>
    <property type="project" value="UniProtKB-ARBA"/>
</dbReference>
<name>A0A963Z6N4_9PROT</name>
<evidence type="ECO:0000313" key="7">
    <source>
        <dbReference type="Proteomes" id="UP000721844"/>
    </source>
</evidence>
<proteinExistence type="inferred from homology"/>
<evidence type="ECO:0000256" key="4">
    <source>
        <dbReference type="SAM" id="SignalP"/>
    </source>
</evidence>
<evidence type="ECO:0000256" key="2">
    <source>
        <dbReference type="ARBA" id="ARBA00007639"/>
    </source>
</evidence>
<feature type="chain" id="PRO_5037362440" evidence="4">
    <location>
        <begin position="25"/>
        <end position="372"/>
    </location>
</feature>
<keyword evidence="7" id="KW-1185">Reference proteome</keyword>
<dbReference type="EMBL" id="JAESVA010000017">
    <property type="protein sequence ID" value="MCB8883864.1"/>
    <property type="molecule type" value="Genomic_DNA"/>
</dbReference>
<dbReference type="Proteomes" id="UP000721844">
    <property type="component" value="Unassembled WGS sequence"/>
</dbReference>
<dbReference type="GO" id="GO:0030313">
    <property type="term" value="C:cell envelope"/>
    <property type="evidence" value="ECO:0007669"/>
    <property type="project" value="UniProtKB-SubCell"/>
</dbReference>
<feature type="domain" description="Periplasmic binding protein" evidence="5">
    <location>
        <begin position="31"/>
        <end position="302"/>
    </location>
</feature>
<dbReference type="InterPro" id="IPR025997">
    <property type="entry name" value="SBP_2_dom"/>
</dbReference>
<protein>
    <submittedName>
        <fullName evidence="6">ABC transporter substrate-binding protein</fullName>
    </submittedName>
</protein>
<comment type="similarity">
    <text evidence="2">Belongs to the bacterial solute-binding protein 2 family.</text>
</comment>
<dbReference type="RefSeq" id="WP_227310606.1">
    <property type="nucleotide sequence ID" value="NZ_JAESVA010000017.1"/>
</dbReference>
<reference evidence="6 7" key="1">
    <citation type="journal article" date="2021" name="Microorganisms">
        <title>Acidisoma silvae sp. nov. and Acidisomacellulosilytica sp. nov., Two Acidophilic Bacteria Isolated from Decaying Wood, Hydrolyzing Cellulose and Producing Poly-3-hydroxybutyrate.</title>
        <authorList>
            <person name="Mieszkin S."/>
            <person name="Pouder E."/>
            <person name="Uroz S."/>
            <person name="Simon-Colin C."/>
            <person name="Alain K."/>
        </authorList>
    </citation>
    <scope>NUCLEOTIDE SEQUENCE [LARGE SCALE GENOMIC DNA]</scope>
    <source>
        <strain evidence="6 7">HW T5.17</strain>
    </source>
</reference>
<accession>A0A963Z6N4</accession>
<evidence type="ECO:0000256" key="3">
    <source>
        <dbReference type="ARBA" id="ARBA00022729"/>
    </source>
</evidence>
<dbReference type="AlphaFoldDB" id="A0A963Z6N4"/>
<keyword evidence="3 4" id="KW-0732">Signal</keyword>
<dbReference type="Pfam" id="PF13407">
    <property type="entry name" value="Peripla_BP_4"/>
    <property type="match status" value="1"/>
</dbReference>